<evidence type="ECO:0000313" key="1">
    <source>
        <dbReference type="EMBL" id="KAI9918854.1"/>
    </source>
</evidence>
<sequence>MSDLFAVPTATTSSQDLVPEEERTFSAPEIDNNDVNQTGSDQNDSAAADDRNELEPPLSGPDFGIDKQHFEDRVFATFDLAKEALEEWAKTYGFAVKGKKKYRLKKTGGWNQDFPCIRSGVYIKSTAAMEAPQPKLLRT</sequence>
<dbReference type="Proteomes" id="UP001163321">
    <property type="component" value="Chromosome 12"/>
</dbReference>
<keyword evidence="2" id="KW-1185">Reference proteome</keyword>
<accession>A0ACC0WJC3</accession>
<protein>
    <submittedName>
        <fullName evidence="1">Uncharacterized protein</fullName>
    </submittedName>
</protein>
<reference evidence="1 2" key="1">
    <citation type="journal article" date="2022" name="bioRxiv">
        <title>The genome of the oomycete Peronosclerospora sorghi, a cosmopolitan pathogen of maize and sorghum, is inflated with dispersed pseudogenes.</title>
        <authorList>
            <person name="Fletcher K."/>
            <person name="Martin F."/>
            <person name="Isakeit T."/>
            <person name="Cavanaugh K."/>
            <person name="Magill C."/>
            <person name="Michelmore R."/>
        </authorList>
    </citation>
    <scope>NUCLEOTIDE SEQUENCE [LARGE SCALE GENOMIC DNA]</scope>
    <source>
        <strain evidence="1">P6</strain>
    </source>
</reference>
<comment type="caution">
    <text evidence="1">The sequence shown here is derived from an EMBL/GenBank/DDBJ whole genome shotgun (WGS) entry which is preliminary data.</text>
</comment>
<evidence type="ECO:0000313" key="2">
    <source>
        <dbReference type="Proteomes" id="UP001163321"/>
    </source>
</evidence>
<proteinExistence type="predicted"/>
<organism evidence="1 2">
    <name type="scientific">Peronosclerospora sorghi</name>
    <dbReference type="NCBI Taxonomy" id="230839"/>
    <lineage>
        <taxon>Eukaryota</taxon>
        <taxon>Sar</taxon>
        <taxon>Stramenopiles</taxon>
        <taxon>Oomycota</taxon>
        <taxon>Peronosporomycetes</taxon>
        <taxon>Peronosporales</taxon>
        <taxon>Peronosporaceae</taxon>
        <taxon>Peronosclerospora</taxon>
    </lineage>
</organism>
<name>A0ACC0WJC3_9STRA</name>
<gene>
    <name evidence="1" type="ORF">PsorP6_011491</name>
</gene>
<dbReference type="EMBL" id="CM047591">
    <property type="protein sequence ID" value="KAI9918854.1"/>
    <property type="molecule type" value="Genomic_DNA"/>
</dbReference>